<dbReference type="Proteomes" id="UP001564408">
    <property type="component" value="Unassembled WGS sequence"/>
</dbReference>
<dbReference type="Pfam" id="PF05618">
    <property type="entry name" value="Zn_protease"/>
    <property type="match status" value="1"/>
</dbReference>
<dbReference type="PANTHER" id="PTHR38037">
    <property type="entry name" value="ZN_PROTEASE DOMAIN-CONTAINING PROTEIN"/>
    <property type="match status" value="1"/>
</dbReference>
<dbReference type="InterPro" id="IPR008503">
    <property type="entry name" value="Asp_endopeptidase"/>
</dbReference>
<evidence type="ECO:0000313" key="3">
    <source>
        <dbReference type="Proteomes" id="UP001564408"/>
    </source>
</evidence>
<proteinExistence type="predicted"/>
<dbReference type="InterPro" id="IPR021109">
    <property type="entry name" value="Peptidase_aspartic_dom_sf"/>
</dbReference>
<organism evidence="2 3">
    <name type="scientific">Thioalkalicoccus limnaeus</name>
    <dbReference type="NCBI Taxonomy" id="120681"/>
    <lineage>
        <taxon>Bacteria</taxon>
        <taxon>Pseudomonadati</taxon>
        <taxon>Pseudomonadota</taxon>
        <taxon>Gammaproteobacteria</taxon>
        <taxon>Chromatiales</taxon>
        <taxon>Chromatiaceae</taxon>
        <taxon>Thioalkalicoccus</taxon>
    </lineage>
</organism>
<accession>A0ABV4BAX3</accession>
<keyword evidence="3" id="KW-1185">Reference proteome</keyword>
<reference evidence="2 3" key="1">
    <citation type="submission" date="2024-05" db="EMBL/GenBank/DDBJ databases">
        <title>Genome Sequence and Characterization of the New Strain Purple Sulfur Bacterium of Genus Thioalkalicoccus.</title>
        <authorList>
            <person name="Bryantseva I.A."/>
            <person name="Kyndt J.A."/>
            <person name="Imhoff J.F."/>
        </authorList>
    </citation>
    <scope>NUCLEOTIDE SEQUENCE [LARGE SCALE GENOMIC DNA]</scope>
    <source>
        <strain evidence="2 3">Um2</strain>
    </source>
</reference>
<dbReference type="RefSeq" id="WP_369665764.1">
    <property type="nucleotide sequence ID" value="NZ_JBDKXB010000003.1"/>
</dbReference>
<dbReference type="EMBL" id="JBDKXB010000003">
    <property type="protein sequence ID" value="MEY6431377.1"/>
    <property type="molecule type" value="Genomic_DNA"/>
</dbReference>
<name>A0ABV4BAX3_9GAMM</name>
<comment type="caution">
    <text evidence="2">The sequence shown here is derived from an EMBL/GenBank/DDBJ whole genome shotgun (WGS) entry which is preliminary data.</text>
</comment>
<dbReference type="SUPFAM" id="SSF50630">
    <property type="entry name" value="Acid proteases"/>
    <property type="match status" value="1"/>
</dbReference>
<gene>
    <name evidence="2" type="ORF">ABC977_03030</name>
</gene>
<sequence length="232" mass="25867">MPLSRFLKEQRHGSRATTFGLWLLPWAIALPLAGCGSLPSGDATIAGQRVIECPAVECPICPIESDCPPPKVIERVVTKTVEVPVKTPPETGGDLDLPIIGAVEWVEIDPPGLRLEARIDTGAETTSIHAEDVKLVEIDGRRFVRYTIIDPVSGERHENEARLRRRVLIKQQDGQHDRRYVVRMWVTLGETRLRVDVTLADRTGLIYPVLIGRNMLTDIAIVDVSRHYTLTN</sequence>
<dbReference type="PANTHER" id="PTHR38037:SF2">
    <property type="entry name" value="ATP-DEPENDENT ZINC PROTEASE DOMAIN-CONTAINING PROTEIN-RELATED"/>
    <property type="match status" value="1"/>
</dbReference>
<evidence type="ECO:0000259" key="1">
    <source>
        <dbReference type="Pfam" id="PF05618"/>
    </source>
</evidence>
<evidence type="ECO:0000313" key="2">
    <source>
        <dbReference type="EMBL" id="MEY6431377.1"/>
    </source>
</evidence>
<dbReference type="Gene3D" id="2.40.70.10">
    <property type="entry name" value="Acid Proteases"/>
    <property type="match status" value="1"/>
</dbReference>
<feature type="domain" description="Retropepsin-like aspartic endopeptidase" evidence="1">
    <location>
        <begin position="99"/>
        <end position="229"/>
    </location>
</feature>
<protein>
    <submittedName>
        <fullName evidence="2">RimK/LysX family protein</fullName>
    </submittedName>
</protein>